<feature type="compositionally biased region" description="Basic and acidic residues" evidence="10">
    <location>
        <begin position="588"/>
        <end position="599"/>
    </location>
</feature>
<dbReference type="GO" id="GO:0000724">
    <property type="term" value="P:double-strand break repair via homologous recombination"/>
    <property type="evidence" value="ECO:0007669"/>
    <property type="project" value="TreeGrafter"/>
</dbReference>
<feature type="region of interest" description="Disordered" evidence="10">
    <location>
        <begin position="966"/>
        <end position="990"/>
    </location>
</feature>
<feature type="compositionally biased region" description="Polar residues" evidence="10">
    <location>
        <begin position="418"/>
        <end position="439"/>
    </location>
</feature>
<keyword evidence="7" id="KW-0234">DNA repair</keyword>
<dbReference type="PROSITE" id="PS50172">
    <property type="entry name" value="BRCT"/>
    <property type="match status" value="2"/>
</dbReference>
<proteinExistence type="predicted"/>
<feature type="compositionally biased region" description="Basic and acidic residues" evidence="10">
    <location>
        <begin position="270"/>
        <end position="279"/>
    </location>
</feature>
<feature type="region of interest" description="Disordered" evidence="10">
    <location>
        <begin position="584"/>
        <end position="649"/>
    </location>
</feature>
<feature type="compositionally biased region" description="Basic and acidic residues" evidence="10">
    <location>
        <begin position="374"/>
        <end position="387"/>
    </location>
</feature>
<dbReference type="GO" id="GO:0004842">
    <property type="term" value="F:ubiquitin-protein transferase activity"/>
    <property type="evidence" value="ECO:0007669"/>
    <property type="project" value="TreeGrafter"/>
</dbReference>
<feature type="region of interest" description="Disordered" evidence="10">
    <location>
        <begin position="134"/>
        <end position="153"/>
    </location>
</feature>
<dbReference type="PROSITE" id="PS50089">
    <property type="entry name" value="ZF_RING_2"/>
    <property type="match status" value="1"/>
</dbReference>
<evidence type="ECO:0000256" key="3">
    <source>
        <dbReference type="ARBA" id="ARBA00022737"/>
    </source>
</evidence>
<evidence type="ECO:0000256" key="1">
    <source>
        <dbReference type="ARBA" id="ARBA00004123"/>
    </source>
</evidence>
<feature type="compositionally biased region" description="Basic and acidic residues" evidence="10">
    <location>
        <begin position="400"/>
        <end position="417"/>
    </location>
</feature>
<reference evidence="13 14" key="1">
    <citation type="journal article" date="2021" name="Sci. Rep.">
        <title>The genome of the diatom Chaetoceros tenuissimus carries an ancient integrated fragment of an extant virus.</title>
        <authorList>
            <person name="Hongo Y."/>
            <person name="Kimura K."/>
            <person name="Takaki Y."/>
            <person name="Yoshida Y."/>
            <person name="Baba S."/>
            <person name="Kobayashi G."/>
            <person name="Nagasaki K."/>
            <person name="Hano T."/>
            <person name="Tomaru Y."/>
        </authorList>
    </citation>
    <scope>NUCLEOTIDE SEQUENCE [LARGE SCALE GENOMIC DNA]</scope>
    <source>
        <strain evidence="13 14">NIES-3715</strain>
    </source>
</reference>
<keyword evidence="3" id="KW-0677">Repeat</keyword>
<feature type="region of interest" description="Disordered" evidence="10">
    <location>
        <begin position="374"/>
        <end position="463"/>
    </location>
</feature>
<organism evidence="13 14">
    <name type="scientific">Chaetoceros tenuissimus</name>
    <dbReference type="NCBI Taxonomy" id="426638"/>
    <lineage>
        <taxon>Eukaryota</taxon>
        <taxon>Sar</taxon>
        <taxon>Stramenopiles</taxon>
        <taxon>Ochrophyta</taxon>
        <taxon>Bacillariophyta</taxon>
        <taxon>Coscinodiscophyceae</taxon>
        <taxon>Chaetocerotophycidae</taxon>
        <taxon>Chaetocerotales</taxon>
        <taxon>Chaetocerotaceae</taxon>
        <taxon>Chaetoceros</taxon>
    </lineage>
</organism>
<evidence type="ECO:0000256" key="6">
    <source>
        <dbReference type="ARBA" id="ARBA00022833"/>
    </source>
</evidence>
<dbReference type="SMART" id="SM00184">
    <property type="entry name" value="RING"/>
    <property type="match status" value="1"/>
</dbReference>
<dbReference type="InterPro" id="IPR031099">
    <property type="entry name" value="BRCA1-associated"/>
</dbReference>
<evidence type="ECO:0000256" key="7">
    <source>
        <dbReference type="ARBA" id="ARBA00023204"/>
    </source>
</evidence>
<evidence type="ECO:0008006" key="15">
    <source>
        <dbReference type="Google" id="ProtNLM"/>
    </source>
</evidence>
<comment type="caution">
    <text evidence="13">The sequence shown here is derived from an EMBL/GenBank/DDBJ whole genome shotgun (WGS) entry which is preliminary data.</text>
</comment>
<feature type="domain" description="RING-type" evidence="11">
    <location>
        <begin position="33"/>
        <end position="86"/>
    </location>
</feature>
<keyword evidence="8" id="KW-0539">Nucleus</keyword>
<feature type="compositionally biased region" description="Acidic residues" evidence="10">
    <location>
        <begin position="289"/>
        <end position="304"/>
    </location>
</feature>
<feature type="compositionally biased region" description="Acidic residues" evidence="10">
    <location>
        <begin position="134"/>
        <end position="144"/>
    </location>
</feature>
<feature type="domain" description="BRCT" evidence="12">
    <location>
        <begin position="845"/>
        <end position="966"/>
    </location>
</feature>
<dbReference type="InterPro" id="IPR017907">
    <property type="entry name" value="Znf_RING_CS"/>
</dbReference>
<dbReference type="SUPFAM" id="SSF52113">
    <property type="entry name" value="BRCT domain"/>
    <property type="match status" value="1"/>
</dbReference>
<dbReference type="InterPro" id="IPR027370">
    <property type="entry name" value="Znf-RING_euk"/>
</dbReference>
<dbReference type="PANTHER" id="PTHR13763:SF0">
    <property type="entry name" value="BREAST CANCER TYPE 1 SUSCEPTIBILITY PROTEIN"/>
    <property type="match status" value="1"/>
</dbReference>
<dbReference type="PANTHER" id="PTHR13763">
    <property type="entry name" value="BREAST CANCER TYPE 1 SUSCEPTIBILITY PROTEIN BRCA1"/>
    <property type="match status" value="1"/>
</dbReference>
<feature type="region of interest" description="Disordered" evidence="10">
    <location>
        <begin position="537"/>
        <end position="570"/>
    </location>
</feature>
<dbReference type="GO" id="GO:0008270">
    <property type="term" value="F:zinc ion binding"/>
    <property type="evidence" value="ECO:0007669"/>
    <property type="project" value="UniProtKB-KW"/>
</dbReference>
<evidence type="ECO:0000313" key="13">
    <source>
        <dbReference type="EMBL" id="GFH52183.1"/>
    </source>
</evidence>
<name>A0AAD3CUG9_9STRA</name>
<protein>
    <recommendedName>
        <fullName evidence="15">RING-type E3 ubiquitin transferase BRCA1</fullName>
    </recommendedName>
</protein>
<gene>
    <name evidence="13" type="ORF">CTEN210_08659</name>
</gene>
<evidence type="ECO:0000256" key="5">
    <source>
        <dbReference type="ARBA" id="ARBA00022771"/>
    </source>
</evidence>
<dbReference type="SUPFAM" id="SSF57850">
    <property type="entry name" value="RING/U-box"/>
    <property type="match status" value="1"/>
</dbReference>
<keyword evidence="4" id="KW-0227">DNA damage</keyword>
<dbReference type="AlphaFoldDB" id="A0AAD3CUG9"/>
<dbReference type="InterPro" id="IPR001841">
    <property type="entry name" value="Znf_RING"/>
</dbReference>
<evidence type="ECO:0000256" key="9">
    <source>
        <dbReference type="PROSITE-ProRule" id="PRU00175"/>
    </source>
</evidence>
<feature type="region of interest" description="Disordered" evidence="10">
    <location>
        <begin position="184"/>
        <end position="203"/>
    </location>
</feature>
<evidence type="ECO:0000259" key="11">
    <source>
        <dbReference type="PROSITE" id="PS50089"/>
    </source>
</evidence>
<dbReference type="GO" id="GO:0005634">
    <property type="term" value="C:nucleus"/>
    <property type="evidence" value="ECO:0007669"/>
    <property type="project" value="UniProtKB-SubCell"/>
</dbReference>
<dbReference type="InterPro" id="IPR036420">
    <property type="entry name" value="BRCT_dom_sf"/>
</dbReference>
<dbReference type="Gene3D" id="3.30.40.10">
    <property type="entry name" value="Zinc/RING finger domain, C3HC4 (zinc finger)"/>
    <property type="match status" value="1"/>
</dbReference>
<dbReference type="Proteomes" id="UP001054902">
    <property type="component" value="Unassembled WGS sequence"/>
</dbReference>
<evidence type="ECO:0000256" key="10">
    <source>
        <dbReference type="SAM" id="MobiDB-lite"/>
    </source>
</evidence>
<keyword evidence="5 9" id="KW-0863">Zinc-finger</keyword>
<dbReference type="EMBL" id="BLLK01000045">
    <property type="protein sequence ID" value="GFH52183.1"/>
    <property type="molecule type" value="Genomic_DNA"/>
</dbReference>
<sequence length="990" mass="109813">MESSNQGTGITDSMRTCLKVQTELQEIGKSLQCPLCLYTLQSPTLLPCNHAFCKKCILANFDPVNNRTISASSGKATYKNQCPICKINCNKRGMNESNHLGDIVKAYKKTLRSFGLIPVAYDDKEGIAMTQIEESFDYDNPSEDDTSKEKAKAPSLNQCYEHLEVARGMRDQLQLAVKTMEADLDSANDSSHQNKAKESEKRNEMKKYQFLLEDQNKVVKADNRFLLEAAVKKQKRNSKSTERAKVAFAQDLEGSEIPTEASGNIGLGQKSDDSVDSEKSNGQLCSQNEIEEEHNDDDDDDDMGEQVIENTQHRVSRALNAIQMSDFALSEIPESQNQESQEFYSLDQGLGARNLSQGDIIMTTQDMMDEVREKEAADRSGEWHEKEVELEEQLNNRLQENTEDKISVTENTEDKKSSAISSALEATTNGRNKASSQLSERFFTAESQQEDQEKEETSATQSKNTCTFEKGTIVIVADRTWPGVNKIGGVAKVQRVHTSEAGVKYDVSYVLGGREKLVDSAFVKLHIEDSGSFISETKKTESTSAKDGQDSITSSTIGTESRTRKSRRVDERKMVEQWVAMIDTEEEKSERKNKSKPKEGISQMKPKPKESKSKRKLGEDDEKNTSDNTAQKSQSKRKRAARSTKLSVDNSIESNTIKETSTVAEKIADKSQSQGVLESNNPCTFQEVFDAALKKYQPILETGGSKKKIFITTSSLSNKESKIVKNMIGKFAKTNVPVKLLQDFNPYKTSVLITPSQSSSGEKRADLRTMKAMRAALNGIPIIDPSWCQSCIKEDKLLFDRAHCVSSLPTKVPIYSSNVANVSEVLELPRDFPTASYGVFAAAVSAKPLFGNQLFYLAGNEWKSNTTMTKDVKLLIVEGGGGILTSVQQVTKAIERDLDDERSSIVILCDGSQTDSTSGMTKPLSKVISNAVKSSSKASSVTVVNSKWIFDCISCARLLEHDHYPPDSPSAKKMWRLQDESTGGDQMEDV</sequence>
<evidence type="ECO:0000259" key="12">
    <source>
        <dbReference type="PROSITE" id="PS50172"/>
    </source>
</evidence>
<evidence type="ECO:0000256" key="8">
    <source>
        <dbReference type="ARBA" id="ARBA00023242"/>
    </source>
</evidence>
<keyword evidence="14" id="KW-1185">Reference proteome</keyword>
<dbReference type="PROSITE" id="PS00518">
    <property type="entry name" value="ZF_RING_1"/>
    <property type="match status" value="1"/>
</dbReference>
<dbReference type="GO" id="GO:0045944">
    <property type="term" value="P:positive regulation of transcription by RNA polymerase II"/>
    <property type="evidence" value="ECO:0007669"/>
    <property type="project" value="TreeGrafter"/>
</dbReference>
<dbReference type="Pfam" id="PF13445">
    <property type="entry name" value="zf-RING_UBOX"/>
    <property type="match status" value="1"/>
</dbReference>
<dbReference type="Gene3D" id="3.40.50.10190">
    <property type="entry name" value="BRCT domain"/>
    <property type="match status" value="2"/>
</dbReference>
<evidence type="ECO:0000256" key="2">
    <source>
        <dbReference type="ARBA" id="ARBA00022723"/>
    </source>
</evidence>
<keyword evidence="6" id="KW-0862">Zinc</keyword>
<evidence type="ECO:0000256" key="4">
    <source>
        <dbReference type="ARBA" id="ARBA00022763"/>
    </source>
</evidence>
<feature type="region of interest" description="Disordered" evidence="10">
    <location>
        <begin position="255"/>
        <end position="304"/>
    </location>
</feature>
<comment type="subcellular location">
    <subcellularLocation>
        <location evidence="1">Nucleus</location>
    </subcellularLocation>
</comment>
<keyword evidence="2" id="KW-0479">Metal-binding</keyword>
<dbReference type="InterPro" id="IPR001357">
    <property type="entry name" value="BRCT_dom"/>
</dbReference>
<dbReference type="InterPro" id="IPR013083">
    <property type="entry name" value="Znf_RING/FYVE/PHD"/>
</dbReference>
<feature type="domain" description="BRCT" evidence="12">
    <location>
        <begin position="739"/>
        <end position="805"/>
    </location>
</feature>
<feature type="compositionally biased region" description="Polar residues" evidence="10">
    <location>
        <begin position="542"/>
        <end position="560"/>
    </location>
</feature>
<evidence type="ECO:0000313" key="14">
    <source>
        <dbReference type="Proteomes" id="UP001054902"/>
    </source>
</evidence>
<accession>A0AAD3CUG9</accession>